<name>A0ABR2LUQ1_9ASPA</name>
<proteinExistence type="predicted"/>
<evidence type="ECO:0000313" key="1">
    <source>
        <dbReference type="EMBL" id="KAK8950278.1"/>
    </source>
</evidence>
<protein>
    <submittedName>
        <fullName evidence="1">Uncharacterized protein</fullName>
    </submittedName>
</protein>
<gene>
    <name evidence="1" type="ORF">KSP40_PGU007744</name>
</gene>
<comment type="caution">
    <text evidence="1">The sequence shown here is derived from an EMBL/GenBank/DDBJ whole genome shotgun (WGS) entry which is preliminary data.</text>
</comment>
<keyword evidence="2" id="KW-1185">Reference proteome</keyword>
<accession>A0ABR2LUQ1</accession>
<reference evidence="1 2" key="1">
    <citation type="journal article" date="2022" name="Nat. Plants">
        <title>Genomes of leafy and leafless Platanthera orchids illuminate the evolution of mycoheterotrophy.</title>
        <authorList>
            <person name="Li M.H."/>
            <person name="Liu K.W."/>
            <person name="Li Z."/>
            <person name="Lu H.C."/>
            <person name="Ye Q.L."/>
            <person name="Zhang D."/>
            <person name="Wang J.Y."/>
            <person name="Li Y.F."/>
            <person name="Zhong Z.M."/>
            <person name="Liu X."/>
            <person name="Yu X."/>
            <person name="Liu D.K."/>
            <person name="Tu X.D."/>
            <person name="Liu B."/>
            <person name="Hao Y."/>
            <person name="Liao X.Y."/>
            <person name="Jiang Y.T."/>
            <person name="Sun W.H."/>
            <person name="Chen J."/>
            <person name="Chen Y.Q."/>
            <person name="Ai Y."/>
            <person name="Zhai J.W."/>
            <person name="Wu S.S."/>
            <person name="Zhou Z."/>
            <person name="Hsiao Y.Y."/>
            <person name="Wu W.L."/>
            <person name="Chen Y.Y."/>
            <person name="Lin Y.F."/>
            <person name="Hsu J.L."/>
            <person name="Li C.Y."/>
            <person name="Wang Z.W."/>
            <person name="Zhao X."/>
            <person name="Zhong W.Y."/>
            <person name="Ma X.K."/>
            <person name="Ma L."/>
            <person name="Huang J."/>
            <person name="Chen G.Z."/>
            <person name="Huang M.Z."/>
            <person name="Huang L."/>
            <person name="Peng D.H."/>
            <person name="Luo Y.B."/>
            <person name="Zou S.Q."/>
            <person name="Chen S.P."/>
            <person name="Lan S."/>
            <person name="Tsai W.C."/>
            <person name="Van de Peer Y."/>
            <person name="Liu Z.J."/>
        </authorList>
    </citation>
    <scope>NUCLEOTIDE SEQUENCE [LARGE SCALE GENOMIC DNA]</scope>
    <source>
        <strain evidence="1">Lor288</strain>
    </source>
</reference>
<dbReference type="EMBL" id="JBBWWR010000015">
    <property type="protein sequence ID" value="KAK8950278.1"/>
    <property type="molecule type" value="Genomic_DNA"/>
</dbReference>
<evidence type="ECO:0000313" key="2">
    <source>
        <dbReference type="Proteomes" id="UP001412067"/>
    </source>
</evidence>
<organism evidence="1 2">
    <name type="scientific">Platanthera guangdongensis</name>
    <dbReference type="NCBI Taxonomy" id="2320717"/>
    <lineage>
        <taxon>Eukaryota</taxon>
        <taxon>Viridiplantae</taxon>
        <taxon>Streptophyta</taxon>
        <taxon>Embryophyta</taxon>
        <taxon>Tracheophyta</taxon>
        <taxon>Spermatophyta</taxon>
        <taxon>Magnoliopsida</taxon>
        <taxon>Liliopsida</taxon>
        <taxon>Asparagales</taxon>
        <taxon>Orchidaceae</taxon>
        <taxon>Orchidoideae</taxon>
        <taxon>Orchideae</taxon>
        <taxon>Orchidinae</taxon>
        <taxon>Platanthera</taxon>
    </lineage>
</organism>
<sequence>MHLLKLFSVDRKGVLHGISPHQLDGNLCFPASLPLPLLLRLLRLEAAAASPPLPLPDFAPIRRQKRPNSYLSLLLPQI</sequence>
<dbReference type="Proteomes" id="UP001412067">
    <property type="component" value="Unassembled WGS sequence"/>
</dbReference>